<proteinExistence type="predicted"/>
<organism evidence="3 4">
    <name type="scientific">Neptuniibacter pectenicola</name>
    <dbReference type="NCBI Taxonomy" id="1806669"/>
    <lineage>
        <taxon>Bacteria</taxon>
        <taxon>Pseudomonadati</taxon>
        <taxon>Pseudomonadota</taxon>
        <taxon>Gammaproteobacteria</taxon>
        <taxon>Oceanospirillales</taxon>
        <taxon>Oceanospirillaceae</taxon>
        <taxon>Neptuniibacter</taxon>
    </lineage>
</organism>
<dbReference type="PANTHER" id="PTHR43080:SF2">
    <property type="entry name" value="CBS DOMAIN-CONTAINING PROTEIN"/>
    <property type="match status" value="1"/>
</dbReference>
<evidence type="ECO:0000256" key="1">
    <source>
        <dbReference type="ARBA" id="ARBA00023122"/>
    </source>
</evidence>
<evidence type="ECO:0000313" key="3">
    <source>
        <dbReference type="EMBL" id="MEM5536401.1"/>
    </source>
</evidence>
<evidence type="ECO:0000313" key="4">
    <source>
        <dbReference type="Proteomes" id="UP001449225"/>
    </source>
</evidence>
<reference evidence="3 4" key="1">
    <citation type="submission" date="2024-03" db="EMBL/GenBank/DDBJ databases">
        <title>Community enrichment and isolation of bacterial strains for fucoidan degradation.</title>
        <authorList>
            <person name="Sichert A."/>
        </authorList>
    </citation>
    <scope>NUCLEOTIDE SEQUENCE [LARGE SCALE GENOMIC DNA]</scope>
    <source>
        <strain evidence="3 4">AS76</strain>
    </source>
</reference>
<dbReference type="RefSeq" id="WP_342854280.1">
    <property type="nucleotide sequence ID" value="NZ_JBBMRA010000006.1"/>
</dbReference>
<dbReference type="Pfam" id="PF00571">
    <property type="entry name" value="CBS"/>
    <property type="match status" value="1"/>
</dbReference>
<keyword evidence="1" id="KW-0129">CBS domain</keyword>
<sequence length="141" mass="15653">MSTERKVVRARDVMTDAFAIIDGLITVQDALLVFQQQSAEVLIINKRNPDDEYGLLLLSDIAKKVIAKDRSPDRVNVYEVMAKPVVSVAPEMDIRYCSRLFENFGLACAPVIKDDKVLGVVSYGSIVLKGLLKNTINHDCV</sequence>
<accession>A0ABU9TSL4</accession>
<dbReference type="InterPro" id="IPR000644">
    <property type="entry name" value="CBS_dom"/>
</dbReference>
<protein>
    <submittedName>
        <fullName evidence="3">CBS domain-containing protein</fullName>
    </submittedName>
</protein>
<dbReference type="InterPro" id="IPR051257">
    <property type="entry name" value="Diverse_CBS-Domain"/>
</dbReference>
<dbReference type="SUPFAM" id="SSF54631">
    <property type="entry name" value="CBS-domain pair"/>
    <property type="match status" value="1"/>
</dbReference>
<feature type="domain" description="CBS" evidence="2">
    <location>
        <begin position="17"/>
        <end position="66"/>
    </location>
</feature>
<dbReference type="EMBL" id="JBBMRA010000006">
    <property type="protein sequence ID" value="MEM5536401.1"/>
    <property type="molecule type" value="Genomic_DNA"/>
</dbReference>
<dbReference type="InterPro" id="IPR046342">
    <property type="entry name" value="CBS_dom_sf"/>
</dbReference>
<dbReference type="Proteomes" id="UP001449225">
    <property type="component" value="Unassembled WGS sequence"/>
</dbReference>
<dbReference type="SMART" id="SM00116">
    <property type="entry name" value="CBS"/>
    <property type="match status" value="2"/>
</dbReference>
<feature type="domain" description="CBS" evidence="2">
    <location>
        <begin position="84"/>
        <end position="131"/>
    </location>
</feature>
<dbReference type="Gene3D" id="3.10.580.10">
    <property type="entry name" value="CBS-domain"/>
    <property type="match status" value="1"/>
</dbReference>
<name>A0ABU9TSL4_9GAMM</name>
<keyword evidence="4" id="KW-1185">Reference proteome</keyword>
<evidence type="ECO:0000259" key="2">
    <source>
        <dbReference type="SMART" id="SM00116"/>
    </source>
</evidence>
<comment type="caution">
    <text evidence="3">The sequence shown here is derived from an EMBL/GenBank/DDBJ whole genome shotgun (WGS) entry which is preliminary data.</text>
</comment>
<gene>
    <name evidence="3" type="ORF">WNY58_08365</name>
</gene>
<dbReference type="PANTHER" id="PTHR43080">
    <property type="entry name" value="CBS DOMAIN-CONTAINING PROTEIN CBSX3, MITOCHONDRIAL"/>
    <property type="match status" value="1"/>
</dbReference>